<dbReference type="InterPro" id="IPR036612">
    <property type="entry name" value="KH_dom_type_1_sf"/>
</dbReference>
<dbReference type="Proteomes" id="UP001497525">
    <property type="component" value="Unassembled WGS sequence"/>
</dbReference>
<dbReference type="AlphaFoldDB" id="A0AAV2T4R3"/>
<evidence type="ECO:0000313" key="4">
    <source>
        <dbReference type="EMBL" id="CAL5131400.1"/>
    </source>
</evidence>
<dbReference type="Gene3D" id="3.30.1370.10">
    <property type="entry name" value="K Homology domain, type 1"/>
    <property type="match status" value="1"/>
</dbReference>
<dbReference type="EMBL" id="CAXLJL010000090">
    <property type="protein sequence ID" value="CAL5131400.1"/>
    <property type="molecule type" value="Genomic_DNA"/>
</dbReference>
<sequence length="88" mass="9509">MSGSHSSSDDSNDSRKRPPDQVLYPDSSPKRANCDENVHLKVLIPSIAAGAVIGKSGEAIGKIQKDTNTKVKISKQDEFYPGDCRFSS</sequence>
<evidence type="ECO:0000256" key="2">
    <source>
        <dbReference type="SAM" id="MobiDB-lite"/>
    </source>
</evidence>
<feature type="region of interest" description="Disordered" evidence="2">
    <location>
        <begin position="1"/>
        <end position="31"/>
    </location>
</feature>
<evidence type="ECO:0000313" key="5">
    <source>
        <dbReference type="Proteomes" id="UP001497525"/>
    </source>
</evidence>
<dbReference type="SUPFAM" id="SSF54791">
    <property type="entry name" value="Eukaryotic type KH-domain (KH-domain type I)"/>
    <property type="match status" value="1"/>
</dbReference>
<organism evidence="4 5">
    <name type="scientific">Calicophoron daubneyi</name>
    <name type="common">Rumen fluke</name>
    <name type="synonym">Paramphistomum daubneyi</name>
    <dbReference type="NCBI Taxonomy" id="300641"/>
    <lineage>
        <taxon>Eukaryota</taxon>
        <taxon>Metazoa</taxon>
        <taxon>Spiralia</taxon>
        <taxon>Lophotrochozoa</taxon>
        <taxon>Platyhelminthes</taxon>
        <taxon>Trematoda</taxon>
        <taxon>Digenea</taxon>
        <taxon>Plagiorchiida</taxon>
        <taxon>Pronocephalata</taxon>
        <taxon>Paramphistomoidea</taxon>
        <taxon>Paramphistomidae</taxon>
        <taxon>Calicophoron</taxon>
    </lineage>
</organism>
<dbReference type="InterPro" id="IPR004088">
    <property type="entry name" value="KH_dom_type_1"/>
</dbReference>
<comment type="caution">
    <text evidence="4">The sequence shown here is derived from an EMBL/GenBank/DDBJ whole genome shotgun (WGS) entry which is preliminary data.</text>
</comment>
<accession>A0AAV2T4R3</accession>
<evidence type="ECO:0000256" key="1">
    <source>
        <dbReference type="PROSITE-ProRule" id="PRU00117"/>
    </source>
</evidence>
<protein>
    <recommendedName>
        <fullName evidence="3">K Homology domain-containing protein</fullName>
    </recommendedName>
</protein>
<gene>
    <name evidence="4" type="ORF">CDAUBV1_LOCUS3817</name>
</gene>
<evidence type="ECO:0000259" key="3">
    <source>
        <dbReference type="Pfam" id="PF00013"/>
    </source>
</evidence>
<dbReference type="PROSITE" id="PS50084">
    <property type="entry name" value="KH_TYPE_1"/>
    <property type="match status" value="1"/>
</dbReference>
<proteinExistence type="predicted"/>
<name>A0AAV2T4R3_CALDB</name>
<reference evidence="4" key="1">
    <citation type="submission" date="2024-06" db="EMBL/GenBank/DDBJ databases">
        <authorList>
            <person name="Liu X."/>
            <person name="Lenzi L."/>
            <person name="Haldenby T S."/>
            <person name="Uol C."/>
        </authorList>
    </citation>
    <scope>NUCLEOTIDE SEQUENCE</scope>
</reference>
<dbReference type="GO" id="GO:0003723">
    <property type="term" value="F:RNA binding"/>
    <property type="evidence" value="ECO:0007669"/>
    <property type="project" value="UniProtKB-UniRule"/>
</dbReference>
<feature type="domain" description="K Homology" evidence="3">
    <location>
        <begin position="40"/>
        <end position="78"/>
    </location>
</feature>
<keyword evidence="1" id="KW-0694">RNA-binding</keyword>
<dbReference type="Pfam" id="PF00013">
    <property type="entry name" value="KH_1"/>
    <property type="match status" value="1"/>
</dbReference>